<keyword evidence="2" id="KW-0479">Metal-binding</keyword>
<evidence type="ECO:0000256" key="7">
    <source>
        <dbReference type="SAM" id="MobiDB-lite"/>
    </source>
</evidence>
<dbReference type="SUPFAM" id="SSF55486">
    <property type="entry name" value="Metalloproteases ('zincins'), catalytic domain"/>
    <property type="match status" value="1"/>
</dbReference>
<dbReference type="Pfam" id="PF13620">
    <property type="entry name" value="CarboxypepD_reg"/>
    <property type="match status" value="1"/>
</dbReference>
<dbReference type="Gene3D" id="2.60.120.260">
    <property type="entry name" value="Galactose-binding domain-like"/>
    <property type="match status" value="1"/>
</dbReference>
<evidence type="ECO:0000256" key="2">
    <source>
        <dbReference type="ARBA" id="ARBA00022723"/>
    </source>
</evidence>
<dbReference type="InterPro" id="IPR011096">
    <property type="entry name" value="FTP_domain"/>
</dbReference>
<feature type="region of interest" description="Disordered" evidence="7">
    <location>
        <begin position="31"/>
        <end position="58"/>
    </location>
</feature>
<dbReference type="PANTHER" id="PTHR33794">
    <property type="entry name" value="BACILLOLYSIN"/>
    <property type="match status" value="1"/>
</dbReference>
<evidence type="ECO:0000256" key="3">
    <source>
        <dbReference type="ARBA" id="ARBA00022729"/>
    </source>
</evidence>
<dbReference type="Gene3D" id="2.60.40.4070">
    <property type="match status" value="1"/>
</dbReference>
<dbReference type="GO" id="GO:0006508">
    <property type="term" value="P:proteolysis"/>
    <property type="evidence" value="ECO:0007669"/>
    <property type="project" value="UniProtKB-KW"/>
</dbReference>
<dbReference type="PANTHER" id="PTHR33794:SF1">
    <property type="entry name" value="BACILLOLYSIN"/>
    <property type="match status" value="1"/>
</dbReference>
<dbReference type="GO" id="GO:0046872">
    <property type="term" value="F:metal ion binding"/>
    <property type="evidence" value="ECO:0007669"/>
    <property type="project" value="UniProtKB-KW"/>
</dbReference>
<protein>
    <submittedName>
        <fullName evidence="10">Proprotein convertase P-domain-containing protein</fullName>
    </submittedName>
</protein>
<evidence type="ECO:0000313" key="10">
    <source>
        <dbReference type="EMBL" id="MBI5168780.1"/>
    </source>
</evidence>
<dbReference type="Gene3D" id="3.10.450.490">
    <property type="match status" value="1"/>
</dbReference>
<dbReference type="GO" id="GO:0004252">
    <property type="term" value="F:serine-type endopeptidase activity"/>
    <property type="evidence" value="ECO:0007669"/>
    <property type="project" value="InterPro"/>
</dbReference>
<dbReference type="GO" id="GO:0008237">
    <property type="term" value="F:metallopeptidase activity"/>
    <property type="evidence" value="ECO:0007669"/>
    <property type="project" value="UniProtKB-KW"/>
</dbReference>
<dbReference type="InterPro" id="IPR013784">
    <property type="entry name" value="Carb-bd-like_fold"/>
</dbReference>
<dbReference type="SUPFAM" id="SSF49785">
    <property type="entry name" value="Galactose-binding domain-like"/>
    <property type="match status" value="1"/>
</dbReference>
<dbReference type="Pfam" id="PF01483">
    <property type="entry name" value="P_proprotein"/>
    <property type="match status" value="1"/>
</dbReference>
<keyword evidence="3 8" id="KW-0732">Signal</keyword>
<dbReference type="PROSITE" id="PS51829">
    <property type="entry name" value="P_HOMO_B"/>
    <property type="match status" value="1"/>
</dbReference>
<dbReference type="InterPro" id="IPR050728">
    <property type="entry name" value="Zinc_Metalloprotease_M4"/>
</dbReference>
<proteinExistence type="predicted"/>
<dbReference type="Gene3D" id="2.60.40.1120">
    <property type="entry name" value="Carboxypeptidase-like, regulatory domain"/>
    <property type="match status" value="1"/>
</dbReference>
<gene>
    <name evidence="10" type="ORF">HZA61_04755</name>
</gene>
<evidence type="ECO:0000259" key="9">
    <source>
        <dbReference type="PROSITE" id="PS51829"/>
    </source>
</evidence>
<evidence type="ECO:0000256" key="1">
    <source>
        <dbReference type="ARBA" id="ARBA00022670"/>
    </source>
</evidence>
<dbReference type="SUPFAM" id="SSF49452">
    <property type="entry name" value="Starch-binding domain-like"/>
    <property type="match status" value="1"/>
</dbReference>
<keyword evidence="6" id="KW-0482">Metalloprotease</keyword>
<dbReference type="Gene3D" id="1.10.390.10">
    <property type="entry name" value="Neutral Protease Domain 2"/>
    <property type="match status" value="1"/>
</dbReference>
<dbReference type="NCBIfam" id="TIGR04183">
    <property type="entry name" value="Por_Secre_tail"/>
    <property type="match status" value="1"/>
</dbReference>
<feature type="signal peptide" evidence="8">
    <location>
        <begin position="1"/>
        <end position="29"/>
    </location>
</feature>
<keyword evidence="1" id="KW-0645">Protease</keyword>
<dbReference type="Pfam" id="PF07504">
    <property type="entry name" value="FTP"/>
    <property type="match status" value="1"/>
</dbReference>
<evidence type="ECO:0000256" key="5">
    <source>
        <dbReference type="ARBA" id="ARBA00022833"/>
    </source>
</evidence>
<organism evidence="10 11">
    <name type="scientific">Eiseniibacteriota bacterium</name>
    <dbReference type="NCBI Taxonomy" id="2212470"/>
    <lineage>
        <taxon>Bacteria</taxon>
        <taxon>Candidatus Eiseniibacteriota</taxon>
    </lineage>
</organism>
<dbReference type="EMBL" id="JACRIW010000034">
    <property type="protein sequence ID" value="MBI5168780.1"/>
    <property type="molecule type" value="Genomic_DNA"/>
</dbReference>
<evidence type="ECO:0000256" key="4">
    <source>
        <dbReference type="ARBA" id="ARBA00022801"/>
    </source>
</evidence>
<feature type="domain" description="P/Homo B" evidence="9">
    <location>
        <begin position="1111"/>
        <end position="1240"/>
    </location>
</feature>
<keyword evidence="4" id="KW-0378">Hydrolase</keyword>
<dbReference type="InterPro" id="IPR002884">
    <property type="entry name" value="P_dom"/>
</dbReference>
<name>A0A933SBR0_UNCEI</name>
<evidence type="ECO:0000256" key="8">
    <source>
        <dbReference type="SAM" id="SignalP"/>
    </source>
</evidence>
<dbReference type="InterPro" id="IPR027268">
    <property type="entry name" value="Peptidase_M4/M1_CTD_sf"/>
</dbReference>
<sequence length="1345" mass="140983">MPHSPLRRAVTSSLTTLATVVTLSAPAIATHAPTRSPEAARVSALGAPERGAESFSSVTMTGGVQRQYGLDSGVLRRMWLRDPKQQPSSNQVPRAIAEAFVQAHAAELGLGATYAQEIELRYEKTSPSGTHFRWDQVVNGVKVYRSELVVKISPKGQVSSVQNNLRPGVKIDVSPALSKEAALAAAKNHVKPTGKSLAEAAVELAVVDSRTGPRLAWIVDMPVEEPMGDWRVFVDAKSGAVFGAEDRMTYATGTGRVFDPDPRSKMGDSTYVDAADADTAVPFPGAYDIVTLQGITLSAGTYSLSGPYAQLIDDEAPTQAPVTASHPDSFRFQRSAQGFEDVMCYYHLDFSQRYIQSLGFTNVNNRVQPVDSHGLSGADNSHYVPSTGHLAFGEGGIDDDEDADVIWHEYGHSIQDNVVPGWGGGHEGAMGEGFGDYWAHSYSLAKFPGFQPNHVFTWDGNGETWTGRVAINTAMHYPADCCGEVHASGTLWCSGLIDCWNHVGRAVMDAIVLDHHFALGTSATMADAANQLIQSDIDLFGGAHVSTLVARLGFWGFVDPASFIPTITHTPLAGSENVAGPYPVVANVTSTQPLALGEPKLFYGNGAVTDSITMTPTGNPNEFSASIPGPGAPATMVYYLRARDVNGGTAFKPTTAPATPYSFVVGPDLTAPVITHTPPTLVATQSWPITVTASVTDNLGVDHNSVTVVWTKNGTPMSDFKLARIGTSTNYADVFNTPSGSVVAGDVIGYHITASDVAASPNTGRSPASGEHSFTVSSALGLVLVLDDDELAKRVSETKVIADEKDPAKSTTLTTSGDVGALSANQIAAWLNAFGYVATVEPAATSNAANWPNYNFIVSSSGGSTAPVASATYRAALEAYVAAGHKLLVEGGEVGYDAISSPGYPTFAANVLHGTTWQSDNAGALTRIASQASHPLANIPNVLPASIPVTYVSPNYGTEDAYVPVAPAYAVYGTASYPTSVGISVFDDNVAPQSAQIVVFAFDIKDVTDSTYAKQLLENAARFLVAPEPAPNSSITGRVAVNAAWGGSGIAVTLTPGGTTVNTDAHGEFTFPNLYAGTYSVSASLAGYAGTPRMVTLAQNATANVVLHLSTVANASNCNNPALAIPDNNATGVTNAMSIVPDFPVASVQVSVNITHTWRGDLIVELRHGATNVRLHNRTGSSADNIIGTYPTTLTPAASLSAFNGASSAGTWTLFCSDNAGTDVGTLNQWCLTLAGASDTSTTVGVDPSGLPSALEFAPVWPNPVRGGNATLSFALPVATHARVALYDVTGRLVRTVADRDYAAGRYVLAFDGHDDGGRALAPGMYLARFQSEAGVITRRFVILP</sequence>
<dbReference type="Proteomes" id="UP000696931">
    <property type="component" value="Unassembled WGS sequence"/>
</dbReference>
<dbReference type="InterPro" id="IPR008979">
    <property type="entry name" value="Galactose-bd-like_sf"/>
</dbReference>
<feature type="chain" id="PRO_5037919700" evidence="8">
    <location>
        <begin position="30"/>
        <end position="1345"/>
    </location>
</feature>
<dbReference type="GO" id="GO:0030246">
    <property type="term" value="F:carbohydrate binding"/>
    <property type="evidence" value="ECO:0007669"/>
    <property type="project" value="InterPro"/>
</dbReference>
<accession>A0A933SBR0</accession>
<evidence type="ECO:0000256" key="6">
    <source>
        <dbReference type="ARBA" id="ARBA00023049"/>
    </source>
</evidence>
<dbReference type="InterPro" id="IPR026444">
    <property type="entry name" value="Secre_tail"/>
</dbReference>
<reference evidence="10" key="1">
    <citation type="submission" date="2020-07" db="EMBL/GenBank/DDBJ databases">
        <title>Huge and variable diversity of episymbiotic CPR bacteria and DPANN archaea in groundwater ecosystems.</title>
        <authorList>
            <person name="He C.Y."/>
            <person name="Keren R."/>
            <person name="Whittaker M."/>
            <person name="Farag I.F."/>
            <person name="Doudna J."/>
            <person name="Cate J.H.D."/>
            <person name="Banfield J.F."/>
        </authorList>
    </citation>
    <scope>NUCLEOTIDE SEQUENCE</scope>
    <source>
        <strain evidence="10">NC_groundwater_1813_Pr3_B-0.1um_71_17</strain>
    </source>
</reference>
<keyword evidence="5" id="KW-0862">Zinc</keyword>
<comment type="caution">
    <text evidence="10">The sequence shown here is derived from an EMBL/GenBank/DDBJ whole genome shotgun (WGS) entry which is preliminary data.</text>
</comment>
<evidence type="ECO:0000313" key="11">
    <source>
        <dbReference type="Proteomes" id="UP000696931"/>
    </source>
</evidence>